<organism evidence="7 8">
    <name type="scientific">Aminobacter carboxidus</name>
    <dbReference type="NCBI Taxonomy" id="376165"/>
    <lineage>
        <taxon>Bacteria</taxon>
        <taxon>Pseudomonadati</taxon>
        <taxon>Pseudomonadota</taxon>
        <taxon>Alphaproteobacteria</taxon>
        <taxon>Hyphomicrobiales</taxon>
        <taxon>Phyllobacteriaceae</taxon>
        <taxon>Aminobacter</taxon>
    </lineage>
</organism>
<proteinExistence type="inferred from homology"/>
<keyword evidence="5" id="KW-0560">Oxidoreductase</keyword>
<keyword evidence="3" id="KW-0285">Flavoprotein</keyword>
<dbReference type="Gene3D" id="3.50.50.60">
    <property type="entry name" value="FAD/NAD(P)-binding domain"/>
    <property type="match status" value="1"/>
</dbReference>
<dbReference type="Proteomes" id="UP000532373">
    <property type="component" value="Unassembled WGS sequence"/>
</dbReference>
<dbReference type="PRINTS" id="PR01001">
    <property type="entry name" value="FADG3PDH"/>
</dbReference>
<dbReference type="PANTHER" id="PTHR11985:SF15">
    <property type="entry name" value="GLYCEROL-3-PHOSPHATE DEHYDROGENASE, MITOCHONDRIAL"/>
    <property type="match status" value="1"/>
</dbReference>
<dbReference type="EMBL" id="JACHGI010000010">
    <property type="protein sequence ID" value="MBB6468431.1"/>
    <property type="molecule type" value="Genomic_DNA"/>
</dbReference>
<dbReference type="Gene3D" id="3.30.9.10">
    <property type="entry name" value="D-Amino Acid Oxidase, subunit A, domain 2"/>
    <property type="match status" value="1"/>
</dbReference>
<dbReference type="InterPro" id="IPR036188">
    <property type="entry name" value="FAD/NAD-bd_sf"/>
</dbReference>
<dbReference type="PANTHER" id="PTHR11985">
    <property type="entry name" value="GLYCEROL-3-PHOSPHATE DEHYDROGENASE"/>
    <property type="match status" value="1"/>
</dbReference>
<dbReference type="Pfam" id="PF01266">
    <property type="entry name" value="DAO"/>
    <property type="match status" value="1"/>
</dbReference>
<dbReference type="SUPFAM" id="SSF51905">
    <property type="entry name" value="FAD/NAD(P)-binding domain"/>
    <property type="match status" value="1"/>
</dbReference>
<dbReference type="RefSeq" id="WP_184770948.1">
    <property type="nucleotide sequence ID" value="NZ_JACHGI010000010.1"/>
</dbReference>
<name>A0A8E1WJC9_9HYPH</name>
<comment type="similarity">
    <text evidence="2">Belongs to the FAD-dependent glycerol-3-phosphate dehydrogenase family.</text>
</comment>
<dbReference type="InterPro" id="IPR006076">
    <property type="entry name" value="FAD-dep_OxRdtase"/>
</dbReference>
<dbReference type="InterPro" id="IPR000447">
    <property type="entry name" value="G3P_DH_FAD-dep"/>
</dbReference>
<evidence type="ECO:0000256" key="4">
    <source>
        <dbReference type="ARBA" id="ARBA00022827"/>
    </source>
</evidence>
<feature type="domain" description="FAD dependent oxidoreductase" evidence="6">
    <location>
        <begin position="15"/>
        <end position="380"/>
    </location>
</feature>
<comment type="caution">
    <text evidence="7">The sequence shown here is derived from an EMBL/GenBank/DDBJ whole genome shotgun (WGS) entry which is preliminary data.</text>
</comment>
<evidence type="ECO:0000259" key="6">
    <source>
        <dbReference type="Pfam" id="PF01266"/>
    </source>
</evidence>
<dbReference type="GO" id="GO:0004368">
    <property type="term" value="F:glycerol-3-phosphate dehydrogenase (quinone) activity"/>
    <property type="evidence" value="ECO:0007669"/>
    <property type="project" value="InterPro"/>
</dbReference>
<accession>A0A8E1WJC9</accession>
<dbReference type="GO" id="GO:0046168">
    <property type="term" value="P:glycerol-3-phosphate catabolic process"/>
    <property type="evidence" value="ECO:0007669"/>
    <property type="project" value="TreeGrafter"/>
</dbReference>
<gene>
    <name evidence="7" type="ORF">HNQ96_004315</name>
</gene>
<evidence type="ECO:0000256" key="2">
    <source>
        <dbReference type="ARBA" id="ARBA00007330"/>
    </source>
</evidence>
<protein>
    <submittedName>
        <fullName evidence="7">Glycerol-3-phosphate dehydrogenase</fullName>
    </submittedName>
</protein>
<dbReference type="InterPro" id="IPR038299">
    <property type="entry name" value="DAO_C_sf"/>
</dbReference>
<sequence length="512" mass="53986">MSEPSVEMLEGRTFDVLVVGAGANGSATAEALAIAGYAVLLVERSDFGSGTSSRSSRMLHCGFRSLEGAAGKSLWQHLTQLPDRLALLKSAREQLAARADFVGAMPHRVRPVTIVMPLFRGGVGGMQMDTAAALLALLGTGGIPLDYKRLKADNLDDLPFAEWLLPRHDLAGVVTFRDYVFDWPERVCADQALAAERLGAEVRNYTSVNALRQMPDGQWSATLRDEMNGAEATVAARMVLNLAGPWIDSVTGLVSAETPQRIAASKGVQIGVALPERYKDHGLVAATDKGAFVCIPSQGLHLIGATNSKFTGDPSKAAATDAEINDLLARANALLPGIGLDRSAVCYAIAGVRPGSRGSSGRIVHDHAADGLPGLVSVTGGTVATSRQTAKSLLRLVVQQLKVSRPKAGSARPNVLEAGRGAADATTFAAEHARTIADVALRRTGEAWSTDFNEQTIQDIAASLGASNGWDQARIAKAISDFRAELAELYRRDLGSVSSPQTDISRSTACPS</sequence>
<evidence type="ECO:0000313" key="7">
    <source>
        <dbReference type="EMBL" id="MBB6468431.1"/>
    </source>
</evidence>
<evidence type="ECO:0000313" key="8">
    <source>
        <dbReference type="Proteomes" id="UP000532373"/>
    </source>
</evidence>
<evidence type="ECO:0000256" key="1">
    <source>
        <dbReference type="ARBA" id="ARBA00001974"/>
    </source>
</evidence>
<dbReference type="AlphaFoldDB" id="A0A8E1WJC9"/>
<evidence type="ECO:0000256" key="3">
    <source>
        <dbReference type="ARBA" id="ARBA00022630"/>
    </source>
</evidence>
<dbReference type="Gene3D" id="1.10.8.870">
    <property type="entry name" value="Alpha-glycerophosphate oxidase, cap domain"/>
    <property type="match status" value="1"/>
</dbReference>
<comment type="cofactor">
    <cofactor evidence="1">
        <name>FAD</name>
        <dbReference type="ChEBI" id="CHEBI:57692"/>
    </cofactor>
</comment>
<reference evidence="7 8" key="1">
    <citation type="submission" date="2020-08" db="EMBL/GenBank/DDBJ databases">
        <title>Genomic Encyclopedia of Type Strains, Phase IV (KMG-IV): sequencing the most valuable type-strain genomes for metagenomic binning, comparative biology and taxonomic classification.</title>
        <authorList>
            <person name="Goeker M."/>
        </authorList>
    </citation>
    <scope>NUCLEOTIDE SEQUENCE [LARGE SCALE GENOMIC DNA]</scope>
    <source>
        <strain evidence="7 8">DSM 17454</strain>
    </source>
</reference>
<evidence type="ECO:0000256" key="5">
    <source>
        <dbReference type="ARBA" id="ARBA00023002"/>
    </source>
</evidence>
<keyword evidence="4" id="KW-0274">FAD</keyword>